<keyword evidence="3" id="KW-1185">Reference proteome</keyword>
<evidence type="ECO:0000313" key="2">
    <source>
        <dbReference type="EMBL" id="KAG0144883.1"/>
    </source>
</evidence>
<feature type="compositionally biased region" description="Polar residues" evidence="1">
    <location>
        <begin position="30"/>
        <end position="41"/>
    </location>
</feature>
<proteinExistence type="predicted"/>
<protein>
    <submittedName>
        <fullName evidence="2">Uncharacterized protein</fullName>
    </submittedName>
</protein>
<comment type="caution">
    <text evidence="2">The sequence shown here is derived from an EMBL/GenBank/DDBJ whole genome shotgun (WGS) entry which is preliminary data.</text>
</comment>
<evidence type="ECO:0000313" key="3">
    <source>
        <dbReference type="Proteomes" id="UP000886653"/>
    </source>
</evidence>
<accession>A0A9P6NFA2</accession>
<feature type="region of interest" description="Disordered" evidence="1">
    <location>
        <begin position="18"/>
        <end position="45"/>
    </location>
</feature>
<reference evidence="2" key="1">
    <citation type="submission" date="2013-11" db="EMBL/GenBank/DDBJ databases">
        <title>Genome sequence of the fusiform rust pathogen reveals effectors for host alternation and coevolution with pine.</title>
        <authorList>
            <consortium name="DOE Joint Genome Institute"/>
            <person name="Smith K."/>
            <person name="Pendleton A."/>
            <person name="Kubisiak T."/>
            <person name="Anderson C."/>
            <person name="Salamov A."/>
            <person name="Aerts A."/>
            <person name="Riley R."/>
            <person name="Clum A."/>
            <person name="Lindquist E."/>
            <person name="Ence D."/>
            <person name="Campbell M."/>
            <person name="Kronenberg Z."/>
            <person name="Feau N."/>
            <person name="Dhillon B."/>
            <person name="Hamelin R."/>
            <person name="Burleigh J."/>
            <person name="Smith J."/>
            <person name="Yandell M."/>
            <person name="Nelson C."/>
            <person name="Grigoriev I."/>
            <person name="Davis J."/>
        </authorList>
    </citation>
    <scope>NUCLEOTIDE SEQUENCE</scope>
    <source>
        <strain evidence="2">G11</strain>
    </source>
</reference>
<feature type="non-terminal residue" evidence="2">
    <location>
        <position position="1"/>
    </location>
</feature>
<gene>
    <name evidence="2" type="ORF">CROQUDRAFT_659444</name>
</gene>
<feature type="non-terminal residue" evidence="2">
    <location>
        <position position="55"/>
    </location>
</feature>
<name>A0A9P6NFA2_9BASI</name>
<organism evidence="2 3">
    <name type="scientific">Cronartium quercuum f. sp. fusiforme G11</name>
    <dbReference type="NCBI Taxonomy" id="708437"/>
    <lineage>
        <taxon>Eukaryota</taxon>
        <taxon>Fungi</taxon>
        <taxon>Dikarya</taxon>
        <taxon>Basidiomycota</taxon>
        <taxon>Pucciniomycotina</taxon>
        <taxon>Pucciniomycetes</taxon>
        <taxon>Pucciniales</taxon>
        <taxon>Coleosporiaceae</taxon>
        <taxon>Cronartium</taxon>
    </lineage>
</organism>
<dbReference type="Proteomes" id="UP000886653">
    <property type="component" value="Unassembled WGS sequence"/>
</dbReference>
<sequence length="55" mass="6037">TSTCSPYQNTNKQLIREDLSAPIHHHHRSPTSILNDPTPKQTKVGAHASIACETC</sequence>
<evidence type="ECO:0000256" key="1">
    <source>
        <dbReference type="SAM" id="MobiDB-lite"/>
    </source>
</evidence>
<dbReference type="EMBL" id="MU167287">
    <property type="protein sequence ID" value="KAG0144883.1"/>
    <property type="molecule type" value="Genomic_DNA"/>
</dbReference>
<dbReference type="AlphaFoldDB" id="A0A9P6NFA2"/>